<accession>A0ABP3APJ5</accession>
<dbReference type="Proteomes" id="UP000020681">
    <property type="component" value="Unassembled WGS sequence"/>
</dbReference>
<evidence type="ECO:0000313" key="1">
    <source>
        <dbReference type="EMBL" id="EUA91831.1"/>
    </source>
</evidence>
<comment type="caution">
    <text evidence="1">The sequence shown here is derived from an EMBL/GenBank/DDBJ whole genome shotgun (WGS) entry which is preliminary data.</text>
</comment>
<keyword evidence="2" id="KW-1185">Reference proteome</keyword>
<proteinExistence type="predicted"/>
<organism evidence="1 2">
    <name type="scientific">Mycobacterium ulcerans str. Harvey</name>
    <dbReference type="NCBI Taxonomy" id="1299332"/>
    <lineage>
        <taxon>Bacteria</taxon>
        <taxon>Bacillati</taxon>
        <taxon>Actinomycetota</taxon>
        <taxon>Actinomycetes</taxon>
        <taxon>Mycobacteriales</taxon>
        <taxon>Mycobacteriaceae</taxon>
        <taxon>Mycobacterium</taxon>
        <taxon>Mycobacterium ulcerans group</taxon>
    </lineage>
</organism>
<evidence type="ECO:0000313" key="2">
    <source>
        <dbReference type="Proteomes" id="UP000020681"/>
    </source>
</evidence>
<name>A0ABP3APJ5_MYCUL</name>
<reference evidence="1 2" key="1">
    <citation type="submission" date="2014-01" db="EMBL/GenBank/DDBJ databases">
        <authorList>
            <person name="Dobos K."/>
            <person name="Lenaerts A."/>
            <person name="Ordway D."/>
            <person name="DeGroote M.A."/>
            <person name="Parker T."/>
            <person name="Sizemore C."/>
            <person name="Tallon L.J."/>
            <person name="Sadzewicz L.K."/>
            <person name="Sengamalay N."/>
            <person name="Fraser C.M."/>
            <person name="Hine E."/>
            <person name="Shefchek K.A."/>
            <person name="Das S.P."/>
            <person name="Tettelin H."/>
        </authorList>
    </citation>
    <scope>NUCLEOTIDE SEQUENCE [LARGE SCALE GENOMIC DNA]</scope>
    <source>
        <strain evidence="1 2">Harvey</strain>
    </source>
</reference>
<gene>
    <name evidence="1" type="ORF">I551_1667</name>
</gene>
<protein>
    <submittedName>
        <fullName evidence="1">Uncharacterized protein</fullName>
    </submittedName>
</protein>
<dbReference type="EMBL" id="JAOL01000085">
    <property type="protein sequence ID" value="EUA91831.1"/>
    <property type="molecule type" value="Genomic_DNA"/>
</dbReference>
<sequence>MVAFPPWLADRMIADGRAKAAMIRIVHLDDWAETEVINPGLVVVGKFDLNSVW</sequence>